<name>A0A931AS32_9FIRM</name>
<keyword evidence="3" id="KW-1003">Cell membrane</keyword>
<dbReference type="RefSeq" id="WP_270454043.1">
    <property type="nucleotide sequence ID" value="NZ_JADPIE010000004.1"/>
</dbReference>
<feature type="transmembrane region" description="Helical" evidence="7">
    <location>
        <begin position="106"/>
        <end position="126"/>
    </location>
</feature>
<feature type="transmembrane region" description="Helical" evidence="7">
    <location>
        <begin position="210"/>
        <end position="232"/>
    </location>
</feature>
<comment type="similarity">
    <text evidence="2">Belongs to the CPA3 antiporters (TC 2.A.63) subunit B family.</text>
</comment>
<evidence type="ECO:0000259" key="8">
    <source>
        <dbReference type="Pfam" id="PF04039"/>
    </source>
</evidence>
<feature type="domain" description="MrpA C-terminal/MbhE" evidence="9">
    <location>
        <begin position="20"/>
        <end position="84"/>
    </location>
</feature>
<dbReference type="EMBL" id="JADPIE010000004">
    <property type="protein sequence ID" value="MBF8437104.1"/>
    <property type="molecule type" value="Genomic_DNA"/>
</dbReference>
<sequence>MNNISFNKLFSAGLVSLLGIFLLITFYDISNLEVTLSLSEHYINYGVEETGAINLITAILFDYRAFDTIGEATVIFTAASIVALILPQHEASMLKTEFTPIVHQSIAFILPFFWVISIFLIAYGHLSPGGGFSGGVIISAMSILIIFTYGFHYMTKRFNVTRLSLIEDFGALLFLLIGIFGLIYGGSFLANSQAGIYLGTPGELLSGGLMPLSNLAVGAKVGTGLSIIFISLTRED</sequence>
<gene>
    <name evidence="10" type="ORF">I0Q91_08450</name>
</gene>
<evidence type="ECO:0000256" key="5">
    <source>
        <dbReference type="ARBA" id="ARBA00022989"/>
    </source>
</evidence>
<evidence type="ECO:0000256" key="2">
    <source>
        <dbReference type="ARBA" id="ARBA00009425"/>
    </source>
</evidence>
<feature type="transmembrane region" description="Helical" evidence="7">
    <location>
        <begin position="9"/>
        <end position="27"/>
    </location>
</feature>
<evidence type="ECO:0000256" key="7">
    <source>
        <dbReference type="SAM" id="Phobius"/>
    </source>
</evidence>
<dbReference type="Pfam" id="PF20501">
    <property type="entry name" value="MbhE"/>
    <property type="match status" value="1"/>
</dbReference>
<evidence type="ECO:0000313" key="10">
    <source>
        <dbReference type="EMBL" id="MBF8437104.1"/>
    </source>
</evidence>
<protein>
    <submittedName>
        <fullName evidence="10">Sodium:proton antiporter</fullName>
    </submittedName>
</protein>
<organism evidence="10 11">
    <name type="scientific">Halonatronomonas betaini</name>
    <dbReference type="NCBI Taxonomy" id="2778430"/>
    <lineage>
        <taxon>Bacteria</taxon>
        <taxon>Bacillati</taxon>
        <taxon>Bacillota</taxon>
        <taxon>Clostridia</taxon>
        <taxon>Halanaerobiales</taxon>
        <taxon>Halarsenatibacteraceae</taxon>
        <taxon>Halonatronomonas</taxon>
    </lineage>
</organism>
<evidence type="ECO:0000256" key="3">
    <source>
        <dbReference type="ARBA" id="ARBA00022475"/>
    </source>
</evidence>
<evidence type="ECO:0000259" key="9">
    <source>
        <dbReference type="Pfam" id="PF20501"/>
    </source>
</evidence>
<comment type="caution">
    <text evidence="10">The sequence shown here is derived from an EMBL/GenBank/DDBJ whole genome shotgun (WGS) entry which is preliminary data.</text>
</comment>
<evidence type="ECO:0000256" key="1">
    <source>
        <dbReference type="ARBA" id="ARBA00004651"/>
    </source>
</evidence>
<evidence type="ECO:0000256" key="4">
    <source>
        <dbReference type="ARBA" id="ARBA00022692"/>
    </source>
</evidence>
<reference evidence="10" key="1">
    <citation type="submission" date="2020-11" db="EMBL/GenBank/DDBJ databases">
        <title>Halonatronomonas betainensis gen. nov., sp. nov. a novel haloalkaliphilic representative of the family Halanaerobiacae capable of betaine degradation.</title>
        <authorList>
            <person name="Boltyanskaya Y."/>
            <person name="Kevbrin V."/>
            <person name="Detkova E."/>
            <person name="Grouzdev D.S."/>
            <person name="Koziaeva V."/>
            <person name="Zhilina T."/>
        </authorList>
    </citation>
    <scope>NUCLEOTIDE SEQUENCE</scope>
    <source>
        <strain evidence="10">Z-7014</strain>
    </source>
</reference>
<keyword evidence="6 7" id="KW-0472">Membrane</keyword>
<dbReference type="InterPro" id="IPR046806">
    <property type="entry name" value="MrpA_C/MbhE"/>
</dbReference>
<dbReference type="AlphaFoldDB" id="A0A931AS32"/>
<dbReference type="InterPro" id="IPR007182">
    <property type="entry name" value="MnhB"/>
</dbReference>
<evidence type="ECO:0000256" key="6">
    <source>
        <dbReference type="ARBA" id="ARBA00023136"/>
    </source>
</evidence>
<dbReference type="Proteomes" id="UP000621436">
    <property type="component" value="Unassembled WGS sequence"/>
</dbReference>
<feature type="domain" description="Na+/H+ antiporter MnhB subunit-related protein" evidence="8">
    <location>
        <begin position="103"/>
        <end position="226"/>
    </location>
</feature>
<keyword evidence="11" id="KW-1185">Reference proteome</keyword>
<keyword evidence="5 7" id="KW-1133">Transmembrane helix</keyword>
<dbReference type="PANTHER" id="PTHR33932">
    <property type="entry name" value="NA(+)/H(+) ANTIPORTER SUBUNIT B"/>
    <property type="match status" value="1"/>
</dbReference>
<feature type="transmembrane region" description="Helical" evidence="7">
    <location>
        <begin position="69"/>
        <end position="86"/>
    </location>
</feature>
<feature type="transmembrane region" description="Helical" evidence="7">
    <location>
        <begin position="171"/>
        <end position="190"/>
    </location>
</feature>
<proteinExistence type="inferred from homology"/>
<dbReference type="GO" id="GO:0005886">
    <property type="term" value="C:plasma membrane"/>
    <property type="evidence" value="ECO:0007669"/>
    <property type="project" value="UniProtKB-SubCell"/>
</dbReference>
<dbReference type="Pfam" id="PF04039">
    <property type="entry name" value="MnhB"/>
    <property type="match status" value="1"/>
</dbReference>
<keyword evidence="4 7" id="KW-0812">Transmembrane</keyword>
<evidence type="ECO:0000313" key="11">
    <source>
        <dbReference type="Proteomes" id="UP000621436"/>
    </source>
</evidence>
<comment type="subcellular location">
    <subcellularLocation>
        <location evidence="1">Cell membrane</location>
        <topology evidence="1">Multi-pass membrane protein</topology>
    </subcellularLocation>
</comment>
<dbReference type="PANTHER" id="PTHR33932:SF4">
    <property type="entry name" value="NA(+)_H(+) ANTIPORTER SUBUNIT B"/>
    <property type="match status" value="1"/>
</dbReference>
<feature type="transmembrane region" description="Helical" evidence="7">
    <location>
        <begin position="132"/>
        <end position="151"/>
    </location>
</feature>
<dbReference type="InterPro" id="IPR050622">
    <property type="entry name" value="CPA3_antiporter_subunitB"/>
</dbReference>
<accession>A0A931AS32</accession>